<dbReference type="Pfam" id="PF13201">
    <property type="entry name" value="PCMD"/>
    <property type="match status" value="1"/>
</dbReference>
<evidence type="ECO:0000313" key="4">
    <source>
        <dbReference type="Proteomes" id="UP000824112"/>
    </source>
</evidence>
<sequence>MMKMYKYALWMTVVLSATVQLSAQKIEPIPFGDMDNWLVREIKESALLGGNTQYVYAVAPSDTVKGNEAYVPKESPWGSSNVMANVMGVIKTSTTVFPEKRGNGYCARMETKLVSCKVLGMFNIKVLASGTIFLGQMDEPIRNTNDPQSKMISGIPFTKRPTALMLDYKASPAEKMIKATGFSKIQNLDGRDSAEVCVYLQKRWEDEQGNIHAKRIATAYYKFGQASNGWVNEFKIPFLYGDITQHPDYKPYMCLVPENDPKYTRNSKGEMVPIHEEAWGDAQDEPTHIILRISAGDKGAYIGSPDSKLWVDNVKFVY</sequence>
<comment type="caution">
    <text evidence="3">The sequence shown here is derived from an EMBL/GenBank/DDBJ whole genome shotgun (WGS) entry which is preliminary data.</text>
</comment>
<accession>A0A9D1M832</accession>
<keyword evidence="1" id="KW-0732">Signal</keyword>
<feature type="signal peptide" evidence="1">
    <location>
        <begin position="1"/>
        <end position="22"/>
    </location>
</feature>
<reference evidence="3" key="1">
    <citation type="submission" date="2020-10" db="EMBL/GenBank/DDBJ databases">
        <authorList>
            <person name="Gilroy R."/>
        </authorList>
    </citation>
    <scope>NUCLEOTIDE SEQUENCE</scope>
    <source>
        <strain evidence="3">CHK158-818</strain>
    </source>
</reference>
<name>A0A9D1M832_9BACT</name>
<evidence type="ECO:0000259" key="2">
    <source>
        <dbReference type="Pfam" id="PF13201"/>
    </source>
</evidence>
<evidence type="ECO:0000256" key="1">
    <source>
        <dbReference type="SAM" id="SignalP"/>
    </source>
</evidence>
<feature type="domain" description="Putative carbohydrate metabolism" evidence="2">
    <location>
        <begin position="68"/>
        <end position="315"/>
    </location>
</feature>
<reference evidence="3" key="2">
    <citation type="journal article" date="2021" name="PeerJ">
        <title>Extensive microbial diversity within the chicken gut microbiome revealed by metagenomics and culture.</title>
        <authorList>
            <person name="Gilroy R."/>
            <person name="Ravi A."/>
            <person name="Getino M."/>
            <person name="Pursley I."/>
            <person name="Horton D.L."/>
            <person name="Alikhan N.F."/>
            <person name="Baker D."/>
            <person name="Gharbi K."/>
            <person name="Hall N."/>
            <person name="Watson M."/>
            <person name="Adriaenssens E.M."/>
            <person name="Foster-Nyarko E."/>
            <person name="Jarju S."/>
            <person name="Secka A."/>
            <person name="Antonio M."/>
            <person name="Oren A."/>
            <person name="Chaudhuri R.R."/>
            <person name="La Ragione R."/>
            <person name="Hildebrand F."/>
            <person name="Pallen M.J."/>
        </authorList>
    </citation>
    <scope>NUCLEOTIDE SEQUENCE</scope>
    <source>
        <strain evidence="3">CHK158-818</strain>
    </source>
</reference>
<organism evidence="3 4">
    <name type="scientific">Candidatus Gallibacteroides avistercoris</name>
    <dbReference type="NCBI Taxonomy" id="2840833"/>
    <lineage>
        <taxon>Bacteria</taxon>
        <taxon>Pseudomonadati</taxon>
        <taxon>Bacteroidota</taxon>
        <taxon>Bacteroidia</taxon>
        <taxon>Bacteroidales</taxon>
        <taxon>Bacteroidaceae</taxon>
        <taxon>Bacteroidaceae incertae sedis</taxon>
        <taxon>Candidatus Gallibacteroides</taxon>
    </lineage>
</organism>
<dbReference type="AlphaFoldDB" id="A0A9D1M832"/>
<dbReference type="InterPro" id="IPR025112">
    <property type="entry name" value="PCMD"/>
</dbReference>
<feature type="chain" id="PRO_5039396121" evidence="1">
    <location>
        <begin position="23"/>
        <end position="318"/>
    </location>
</feature>
<proteinExistence type="predicted"/>
<dbReference type="InterPro" id="IPR038653">
    <property type="entry name" value="Put_CMD_sf"/>
</dbReference>
<dbReference type="Gene3D" id="2.60.120.890">
    <property type="entry name" value="BT2081, beta-jelly-roll domain"/>
    <property type="match status" value="1"/>
</dbReference>
<gene>
    <name evidence="3" type="ORF">IAB03_06160</name>
</gene>
<evidence type="ECO:0000313" key="3">
    <source>
        <dbReference type="EMBL" id="HIU55374.1"/>
    </source>
</evidence>
<dbReference type="EMBL" id="DVNA01000137">
    <property type="protein sequence ID" value="HIU55374.1"/>
    <property type="molecule type" value="Genomic_DNA"/>
</dbReference>
<protein>
    <submittedName>
        <fullName evidence="3">PCMD domain-containing protein</fullName>
    </submittedName>
</protein>
<dbReference type="Proteomes" id="UP000824112">
    <property type="component" value="Unassembled WGS sequence"/>
</dbReference>